<proteinExistence type="predicted"/>
<dbReference type="Gene3D" id="6.10.250.790">
    <property type="match status" value="1"/>
</dbReference>
<dbReference type="Proteomes" id="UP000546031">
    <property type="component" value="Unassembled WGS sequence"/>
</dbReference>
<accession>A0A850H3B2</accession>
<dbReference type="AlphaFoldDB" id="A0A850H3B2"/>
<dbReference type="InterPro" id="IPR036192">
    <property type="entry name" value="Cell_div_ZapA-like_sf"/>
</dbReference>
<keyword evidence="1" id="KW-0131">Cell cycle</keyword>
<dbReference type="InterPro" id="IPR007838">
    <property type="entry name" value="Cell_div_ZapA-like"/>
</dbReference>
<evidence type="ECO:0000313" key="1">
    <source>
        <dbReference type="EMBL" id="NVE93644.1"/>
    </source>
</evidence>
<dbReference type="EMBL" id="JABWTA010000001">
    <property type="protein sequence ID" value="NVE93644.1"/>
    <property type="molecule type" value="Genomic_DNA"/>
</dbReference>
<organism evidence="1 2">
    <name type="scientific">Altererythrobacter lutimaris</name>
    <dbReference type="NCBI Taxonomy" id="2743979"/>
    <lineage>
        <taxon>Bacteria</taxon>
        <taxon>Pseudomonadati</taxon>
        <taxon>Pseudomonadota</taxon>
        <taxon>Alphaproteobacteria</taxon>
        <taxon>Sphingomonadales</taxon>
        <taxon>Erythrobacteraceae</taxon>
        <taxon>Altererythrobacter</taxon>
    </lineage>
</organism>
<reference evidence="1 2" key="1">
    <citation type="submission" date="2020-06" db="EMBL/GenBank/DDBJ databases">
        <title>Altererythrobacter lutimaris sp. nov., a marine bacterium isolated from a tidal flat.</title>
        <authorList>
            <person name="Kim D."/>
            <person name="Yoo Y."/>
            <person name="Kim J.-J."/>
        </authorList>
    </citation>
    <scope>NUCLEOTIDE SEQUENCE [LARGE SCALE GENOMIC DNA]</scope>
    <source>
        <strain evidence="1 2">JGD-16</strain>
    </source>
</reference>
<dbReference type="RefSeq" id="WP_176271999.1">
    <property type="nucleotide sequence ID" value="NZ_JABWTA010000001.1"/>
</dbReference>
<dbReference type="GO" id="GO:0051301">
    <property type="term" value="P:cell division"/>
    <property type="evidence" value="ECO:0007669"/>
    <property type="project" value="UniProtKB-KW"/>
</dbReference>
<keyword evidence="2" id="KW-1185">Reference proteome</keyword>
<dbReference type="InterPro" id="IPR053712">
    <property type="entry name" value="Bac_CellDiv_Activator"/>
</dbReference>
<evidence type="ECO:0000313" key="2">
    <source>
        <dbReference type="Proteomes" id="UP000546031"/>
    </source>
</evidence>
<dbReference type="Pfam" id="PF05164">
    <property type="entry name" value="ZapA"/>
    <property type="match status" value="1"/>
</dbReference>
<sequence>MSEVTLSVGGKHYTVACAAGQEAHITKLGSMIDAKIASLNGSRTNYDAQNLLFAALFLADELIEARSETLEQASGPSAEEKAAMALEKVAERIEKLSQKLEEPLPAS</sequence>
<protein>
    <submittedName>
        <fullName evidence="1">Cell division protein ZapA</fullName>
    </submittedName>
</protein>
<name>A0A850H3B2_9SPHN</name>
<gene>
    <name evidence="1" type="ORF">HUO12_01905</name>
</gene>
<dbReference type="SUPFAM" id="SSF102829">
    <property type="entry name" value="Cell division protein ZapA-like"/>
    <property type="match status" value="1"/>
</dbReference>
<comment type="caution">
    <text evidence="1">The sequence shown here is derived from an EMBL/GenBank/DDBJ whole genome shotgun (WGS) entry which is preliminary data.</text>
</comment>
<keyword evidence="1" id="KW-0132">Cell division</keyword>